<keyword evidence="5 11" id="KW-0547">Nucleotide-binding</keyword>
<dbReference type="FunFam" id="1.10.10.520:FF:000001">
    <property type="entry name" value="NEDD8-activating enzyme E1 catalytic subunit"/>
    <property type="match status" value="1"/>
</dbReference>
<dbReference type="CDD" id="cd01741">
    <property type="entry name" value="GATase1_1"/>
    <property type="match status" value="1"/>
</dbReference>
<dbReference type="Proteomes" id="UP001233271">
    <property type="component" value="Chromosome 2"/>
</dbReference>
<dbReference type="PROSITE" id="PS51273">
    <property type="entry name" value="GATASE_TYPE_1"/>
    <property type="match status" value="1"/>
</dbReference>
<dbReference type="EMBL" id="AP028213">
    <property type="protein sequence ID" value="BEI88725.1"/>
    <property type="molecule type" value="Genomic_DNA"/>
</dbReference>
<feature type="domain" description="E2 binding" evidence="12">
    <location>
        <begin position="629"/>
        <end position="713"/>
    </location>
</feature>
<evidence type="ECO:0000313" key="14">
    <source>
        <dbReference type="Proteomes" id="UP001233271"/>
    </source>
</evidence>
<evidence type="ECO:0000256" key="4">
    <source>
        <dbReference type="ARBA" id="ARBA00022598"/>
    </source>
</evidence>
<dbReference type="GO" id="GO:0005737">
    <property type="term" value="C:cytoplasm"/>
    <property type="evidence" value="ECO:0007669"/>
    <property type="project" value="TreeGrafter"/>
</dbReference>
<dbReference type="InterPro" id="IPR017926">
    <property type="entry name" value="GATASE"/>
</dbReference>
<dbReference type="SMART" id="SM01181">
    <property type="entry name" value="E2_bind"/>
    <property type="match status" value="1"/>
</dbReference>
<dbReference type="InterPro" id="IPR000594">
    <property type="entry name" value="ThiF_NAD_FAD-bd"/>
</dbReference>
<name>A0AA48I7X3_9TREE</name>
<dbReference type="InterPro" id="IPR030468">
    <property type="entry name" value="Uba3_N"/>
</dbReference>
<evidence type="ECO:0000256" key="3">
    <source>
        <dbReference type="ARBA" id="ARBA00015203"/>
    </source>
</evidence>
<dbReference type="KEGG" id="ccac:CcaHIS019_0200870"/>
<evidence type="ECO:0000256" key="11">
    <source>
        <dbReference type="RuleBase" id="RU368009"/>
    </source>
</evidence>
<evidence type="ECO:0000256" key="2">
    <source>
        <dbReference type="ARBA" id="ARBA00006310"/>
    </source>
</evidence>
<dbReference type="PANTHER" id="PTHR10953">
    <property type="entry name" value="UBIQUITIN-ACTIVATING ENZYME E1"/>
    <property type="match status" value="1"/>
</dbReference>
<dbReference type="CDD" id="cd01488">
    <property type="entry name" value="Uba3_RUB"/>
    <property type="match status" value="1"/>
</dbReference>
<evidence type="ECO:0000256" key="5">
    <source>
        <dbReference type="ARBA" id="ARBA00022741"/>
    </source>
</evidence>
<dbReference type="SUPFAM" id="SSF52317">
    <property type="entry name" value="Class I glutamine amidotransferase-like"/>
    <property type="match status" value="1"/>
</dbReference>
<evidence type="ECO:0000256" key="7">
    <source>
        <dbReference type="ARBA" id="ARBA00022840"/>
    </source>
</evidence>
<dbReference type="InterPro" id="IPR029062">
    <property type="entry name" value="Class_I_gatase-like"/>
</dbReference>
<dbReference type="GO" id="GO:0005524">
    <property type="term" value="F:ATP binding"/>
    <property type="evidence" value="ECO:0007669"/>
    <property type="project" value="UniProtKB-UniRule"/>
</dbReference>
<evidence type="ECO:0000313" key="13">
    <source>
        <dbReference type="EMBL" id="BEI88725.1"/>
    </source>
</evidence>
<evidence type="ECO:0000256" key="10">
    <source>
        <dbReference type="PROSITE-ProRule" id="PRU10132"/>
    </source>
</evidence>
<reference evidence="13" key="1">
    <citation type="journal article" date="2023" name="BMC Genomics">
        <title>Chromosome-level genome assemblies of Cutaneotrichosporon spp. (Trichosporonales, Basidiomycota) reveal imbalanced evolution between nucleotide sequences and chromosome synteny.</title>
        <authorList>
            <person name="Kobayashi Y."/>
            <person name="Kayamori A."/>
            <person name="Aoki K."/>
            <person name="Shiwa Y."/>
            <person name="Matsutani M."/>
            <person name="Fujita N."/>
            <person name="Sugita T."/>
            <person name="Iwasaki W."/>
            <person name="Tanaka N."/>
            <person name="Takashima M."/>
        </authorList>
    </citation>
    <scope>NUCLEOTIDE SEQUENCE</scope>
    <source>
        <strain evidence="13">HIS019</strain>
    </source>
</reference>
<dbReference type="Pfam" id="PF08825">
    <property type="entry name" value="E2_bind"/>
    <property type="match status" value="1"/>
</dbReference>
<organism evidence="13 14">
    <name type="scientific">Cutaneotrichosporon cavernicola</name>
    <dbReference type="NCBI Taxonomy" id="279322"/>
    <lineage>
        <taxon>Eukaryota</taxon>
        <taxon>Fungi</taxon>
        <taxon>Dikarya</taxon>
        <taxon>Basidiomycota</taxon>
        <taxon>Agaricomycotina</taxon>
        <taxon>Tremellomycetes</taxon>
        <taxon>Trichosporonales</taxon>
        <taxon>Trichosporonaceae</taxon>
        <taxon>Cutaneotrichosporon</taxon>
    </lineage>
</organism>
<dbReference type="GO" id="GO:0019781">
    <property type="term" value="F:NEDD8 activating enzyme activity"/>
    <property type="evidence" value="ECO:0007669"/>
    <property type="project" value="UniProtKB-UniRule"/>
</dbReference>
<protein>
    <recommendedName>
        <fullName evidence="3 11">NEDD8-activating enzyme E1 catalytic subunit</fullName>
        <ecNumber evidence="8 11">6.2.1.64</ecNumber>
    </recommendedName>
</protein>
<dbReference type="PROSITE" id="PS00865">
    <property type="entry name" value="UBIQUITIN_ACTIVAT_2"/>
    <property type="match status" value="1"/>
</dbReference>
<comment type="catalytic activity">
    <reaction evidence="9 11">
        <text>ATP + [NEDD8 protein] + [E1 NEDD8-activating enzyme]-L-cysteine = AMP + diphosphate + [E1 NEDD8-activating enzyme]-S-[NEDD8 protein]-yl-L-cysteine.</text>
        <dbReference type="EC" id="6.2.1.64"/>
    </reaction>
</comment>
<evidence type="ECO:0000256" key="9">
    <source>
        <dbReference type="ARBA" id="ARBA00024626"/>
    </source>
</evidence>
<dbReference type="Gene3D" id="1.10.10.520">
    <property type="entry name" value="Ubiquitin activating enzymes (Uba3). Chain: B, domain 2"/>
    <property type="match status" value="1"/>
</dbReference>
<dbReference type="GeneID" id="85492596"/>
<dbReference type="InterPro" id="IPR044992">
    <property type="entry name" value="ChyE-like"/>
</dbReference>
<proteinExistence type="inferred from homology"/>
<dbReference type="InterPro" id="IPR014929">
    <property type="entry name" value="E2-binding"/>
</dbReference>
<evidence type="ECO:0000256" key="6">
    <source>
        <dbReference type="ARBA" id="ARBA00022786"/>
    </source>
</evidence>
<dbReference type="GO" id="GO:0045116">
    <property type="term" value="P:protein neddylation"/>
    <property type="evidence" value="ECO:0007669"/>
    <property type="project" value="UniProtKB-UniRule"/>
</dbReference>
<dbReference type="InterPro" id="IPR023318">
    <property type="entry name" value="Ub_act_enz_dom_a_sf"/>
</dbReference>
<dbReference type="GO" id="GO:0005634">
    <property type="term" value="C:nucleus"/>
    <property type="evidence" value="ECO:0007669"/>
    <property type="project" value="TreeGrafter"/>
</dbReference>
<comment type="similarity">
    <text evidence="2 11">Belongs to the ubiquitin-activating E1 family. UBA3 subfamily.</text>
</comment>
<keyword evidence="7 11" id="KW-0067">ATP-binding</keyword>
<sequence>MTKRVVRVALLICDTPPDVVQKDNGTYFEIFRRWLEDALKAYPDADIATNTQLVLDPYNVVDKLEFPSYDRLRVGAPDAYDVVMLTGSKHTAYDTTSHFGPQLIEWMRNLANAPDFQHVKVIGVCYGHQILSLALGGECQQGTNGWEVGVYGCGMTEDGRYWWSDSVVPNGDSKIYVEQMHKDVVTKVPPGCDLLLRSDKYPVHSFVKKHAASTPEKPLAQILTIQGHPEFTPGIVSGLVELRSSAGIFNTDVAAEARRRLGGKDGTGGEGEGRLGWAIWRVMLQDLPANVGNYVTDESRYASIDKLLDREGPLTDGYEGAEAAKEFLRRKCKILVIGAGGLGCEILQDLALTGFGNIHVIDMDTIDISNLNRQFLFREADVGKSKAECAAAFINKRVPGVKVTPHHSKIQDHPDSFYMQFNIVIAGLDSVSARRWINAKLVELVDMENPESLKPLIDGGTEGFKGQSRVILPTISSCYECSLDIHTPPTAFPICTIANTPRLPEHCIEWASVLEWPRLRKDIKLDTDDPDHIQWLYDKASTRAAAFNIEGVTWALTQGVVKNIIPAIASTNAIIAASCCNEAFKIATSCAPMLNNYMLYNGNDSLYTFTWEYEKRPDCPVCGGESMEVEVKREWTLEQLMEWLSVQQKLLVKRPGFMYSTGDPLFMWGPPQIHEQTKGNLQKLVSDLVPEGDEIIVTDPNLPFHLMIKVTYA</sequence>
<dbReference type="InterPro" id="IPR035985">
    <property type="entry name" value="Ubiquitin-activating_enz"/>
</dbReference>
<dbReference type="InterPro" id="IPR033127">
    <property type="entry name" value="UBQ-activ_enz_E1_Cys_AS"/>
</dbReference>
<dbReference type="FunFam" id="3.10.290.20:FF:000003">
    <property type="entry name" value="Ubiquitin-activating enzyme E1 C"/>
    <property type="match status" value="1"/>
</dbReference>
<keyword evidence="4 11" id="KW-0436">Ligase</keyword>
<dbReference type="Pfam" id="PF00117">
    <property type="entry name" value="GATase"/>
    <property type="match status" value="1"/>
</dbReference>
<keyword evidence="6 11" id="KW-0833">Ubl conjugation pathway</keyword>
<dbReference type="SUPFAM" id="SSF69572">
    <property type="entry name" value="Activating enzymes of the ubiquitin-like proteins"/>
    <property type="match status" value="1"/>
</dbReference>
<comment type="pathway">
    <text evidence="1 11">Protein modification; protein neddylation.</text>
</comment>
<feature type="active site" description="Glycyl thioester intermediate" evidence="10">
    <location>
        <position position="495"/>
    </location>
</feature>
<comment type="function">
    <text evidence="11">Catalytic subunit of the dimeric E1 enzyme, which activates NEDD8.</text>
</comment>
<dbReference type="InterPro" id="IPR045886">
    <property type="entry name" value="ThiF/MoeB/HesA"/>
</dbReference>
<dbReference type="PANTHER" id="PTHR10953:SF6">
    <property type="entry name" value="NEDD8-ACTIVATING ENZYME E1 CATALYTIC SUBUNIT"/>
    <property type="match status" value="1"/>
</dbReference>
<dbReference type="RefSeq" id="XP_060453991.1">
    <property type="nucleotide sequence ID" value="XM_060597060.1"/>
</dbReference>
<gene>
    <name evidence="13" type="primary">uba3</name>
    <name evidence="13" type="ORF">CcaverHIS019_0200870</name>
</gene>
<accession>A0AA48I7X3</accession>
<dbReference type="AlphaFoldDB" id="A0AA48I7X3"/>
<dbReference type="Gene3D" id="3.40.50.880">
    <property type="match status" value="1"/>
</dbReference>
<dbReference type="EC" id="6.2.1.64" evidence="8 11"/>
<evidence type="ECO:0000256" key="8">
    <source>
        <dbReference type="ARBA" id="ARBA00023624"/>
    </source>
</evidence>
<keyword evidence="14" id="KW-1185">Reference proteome</keyword>
<dbReference type="Pfam" id="PF00899">
    <property type="entry name" value="ThiF"/>
    <property type="match status" value="1"/>
</dbReference>
<evidence type="ECO:0000259" key="12">
    <source>
        <dbReference type="SMART" id="SM01181"/>
    </source>
</evidence>
<evidence type="ECO:0000256" key="1">
    <source>
        <dbReference type="ARBA" id="ARBA00005032"/>
    </source>
</evidence>
<dbReference type="Gene3D" id="3.40.50.720">
    <property type="entry name" value="NAD(P)-binding Rossmann-like Domain"/>
    <property type="match status" value="1"/>
</dbReference>
<dbReference type="Gene3D" id="3.10.290.20">
    <property type="entry name" value="Ubiquitin-like 2 activating enzyme e1b. Chain: B, domain 3"/>
    <property type="match status" value="1"/>
</dbReference>